<evidence type="ECO:0000313" key="2">
    <source>
        <dbReference type="Proteomes" id="UP000002432"/>
    </source>
</evidence>
<dbReference type="OrthoDB" id="1434485at2"/>
<evidence type="ECO:0000313" key="1">
    <source>
        <dbReference type="EMBL" id="ABF43091.1"/>
    </source>
</evidence>
<dbReference type="EnsemblBacteria" id="ABF43091">
    <property type="protein sequence ID" value="ABF43091"/>
    <property type="gene ID" value="Acid345_4091"/>
</dbReference>
<gene>
    <name evidence="1" type="ordered locus">Acid345_4091</name>
</gene>
<organism evidence="1 2">
    <name type="scientific">Koribacter versatilis (strain Ellin345)</name>
    <dbReference type="NCBI Taxonomy" id="204669"/>
    <lineage>
        <taxon>Bacteria</taxon>
        <taxon>Pseudomonadati</taxon>
        <taxon>Acidobacteriota</taxon>
        <taxon>Terriglobia</taxon>
        <taxon>Terriglobales</taxon>
        <taxon>Candidatus Korobacteraceae</taxon>
        <taxon>Candidatus Korobacter</taxon>
    </lineage>
</organism>
<dbReference type="RefSeq" id="WP_011524890.1">
    <property type="nucleotide sequence ID" value="NC_008009.1"/>
</dbReference>
<accession>Q1IJ59</accession>
<dbReference type="eggNOG" id="ENOG502ZBVC">
    <property type="taxonomic scope" value="Bacteria"/>
</dbReference>
<dbReference type="HOGENOM" id="CLU_902059_0_0_0"/>
<proteinExistence type="predicted"/>
<dbReference type="AlphaFoldDB" id="Q1IJ59"/>
<dbReference type="KEGG" id="aba:Acid345_4091"/>
<dbReference type="EMBL" id="CP000360">
    <property type="protein sequence ID" value="ABF43091.1"/>
    <property type="molecule type" value="Genomic_DNA"/>
</dbReference>
<sequence length="322" mass="37332">MQNVKVTGKGMKKEAVPARTFFLLARKSPTAVIFRRGPSDWVQLVKWNTQTDEFEPGQWFRGRIYERRCDLSPNGELLVYFCSKYSRRRLEEAKQLHSDQADGRVGKQRLLKRKFCTEYTYAWTAVSRPPYLTALALWPKGDCWHGGGLFESNRRLLLNHRPIAAVPHRDHLPTHLRVEPNPAACGEDDPLFSQRLARNGWKVKQEWLVKQHRPHRFFETAQPEILEKLSPNKEHAIRLTRSFDRLDCSEEFEVSAHGKNWKTKLDAVSWAEWDHQGRLVFARDGKIIAASIAKDGLQETVLIDLTKSKPTPMPAPEWASKW</sequence>
<protein>
    <submittedName>
        <fullName evidence="1">Uncharacterized protein</fullName>
    </submittedName>
</protein>
<dbReference type="Proteomes" id="UP000002432">
    <property type="component" value="Chromosome"/>
</dbReference>
<keyword evidence="2" id="KW-1185">Reference proteome</keyword>
<name>Q1IJ59_KORVE</name>
<reference evidence="1 2" key="1">
    <citation type="journal article" date="2009" name="Appl. Environ. Microbiol.">
        <title>Three genomes from the phylum Acidobacteria provide insight into the lifestyles of these microorganisms in soils.</title>
        <authorList>
            <person name="Ward N.L."/>
            <person name="Challacombe J.F."/>
            <person name="Janssen P.H."/>
            <person name="Henrissat B."/>
            <person name="Coutinho P.M."/>
            <person name="Wu M."/>
            <person name="Xie G."/>
            <person name="Haft D.H."/>
            <person name="Sait M."/>
            <person name="Badger J."/>
            <person name="Barabote R.D."/>
            <person name="Bradley B."/>
            <person name="Brettin T.S."/>
            <person name="Brinkac L.M."/>
            <person name="Bruce D."/>
            <person name="Creasy T."/>
            <person name="Daugherty S.C."/>
            <person name="Davidsen T.M."/>
            <person name="DeBoy R.T."/>
            <person name="Detter J.C."/>
            <person name="Dodson R.J."/>
            <person name="Durkin A.S."/>
            <person name="Ganapathy A."/>
            <person name="Gwinn-Giglio M."/>
            <person name="Han C.S."/>
            <person name="Khouri H."/>
            <person name="Kiss H."/>
            <person name="Kothari S.P."/>
            <person name="Madupu R."/>
            <person name="Nelson K.E."/>
            <person name="Nelson W.C."/>
            <person name="Paulsen I."/>
            <person name="Penn K."/>
            <person name="Ren Q."/>
            <person name="Rosovitz M.J."/>
            <person name="Selengut J.D."/>
            <person name="Shrivastava S."/>
            <person name="Sullivan S.A."/>
            <person name="Tapia R."/>
            <person name="Thompson L.S."/>
            <person name="Watkins K.L."/>
            <person name="Yang Q."/>
            <person name="Yu C."/>
            <person name="Zafar N."/>
            <person name="Zhou L."/>
            <person name="Kuske C.R."/>
        </authorList>
    </citation>
    <scope>NUCLEOTIDE SEQUENCE [LARGE SCALE GENOMIC DNA]</scope>
    <source>
        <strain evidence="1 2">Ellin345</strain>
    </source>
</reference>